<dbReference type="Pfam" id="PF01757">
    <property type="entry name" value="Acyl_transf_3"/>
    <property type="match status" value="1"/>
</dbReference>
<dbReference type="RefSeq" id="WP_183202481.1">
    <property type="nucleotide sequence ID" value="NZ_JACIEK010000023.1"/>
</dbReference>
<feature type="transmembrane region" description="Helical" evidence="1">
    <location>
        <begin position="147"/>
        <end position="168"/>
    </location>
</feature>
<organism evidence="3 4">
    <name type="scientific">Aureimonas pseudogalii</name>
    <dbReference type="NCBI Taxonomy" id="1744844"/>
    <lineage>
        <taxon>Bacteria</taxon>
        <taxon>Pseudomonadati</taxon>
        <taxon>Pseudomonadota</taxon>
        <taxon>Alphaproteobacteria</taxon>
        <taxon>Hyphomicrobiales</taxon>
        <taxon>Aurantimonadaceae</taxon>
        <taxon>Aureimonas</taxon>
    </lineage>
</organism>
<dbReference type="PANTHER" id="PTHR23028:SF53">
    <property type="entry name" value="ACYL_TRANSF_3 DOMAIN-CONTAINING PROTEIN"/>
    <property type="match status" value="1"/>
</dbReference>
<keyword evidence="1" id="KW-0812">Transmembrane</keyword>
<keyword evidence="1" id="KW-1133">Transmembrane helix</keyword>
<evidence type="ECO:0000256" key="1">
    <source>
        <dbReference type="SAM" id="Phobius"/>
    </source>
</evidence>
<accession>A0A7W6H8K8</accession>
<feature type="transmembrane region" description="Helical" evidence="1">
    <location>
        <begin position="296"/>
        <end position="316"/>
    </location>
</feature>
<dbReference type="EMBL" id="JACIEK010000023">
    <property type="protein sequence ID" value="MBB4000576.1"/>
    <property type="molecule type" value="Genomic_DNA"/>
</dbReference>
<proteinExistence type="predicted"/>
<feature type="transmembrane region" description="Helical" evidence="1">
    <location>
        <begin position="38"/>
        <end position="55"/>
    </location>
</feature>
<feature type="transmembrane region" description="Helical" evidence="1">
    <location>
        <begin position="75"/>
        <end position="96"/>
    </location>
</feature>
<dbReference type="GO" id="GO:0016020">
    <property type="term" value="C:membrane"/>
    <property type="evidence" value="ECO:0007669"/>
    <property type="project" value="TreeGrafter"/>
</dbReference>
<dbReference type="AlphaFoldDB" id="A0A7W6H8K8"/>
<dbReference type="Proteomes" id="UP000542776">
    <property type="component" value="Unassembled WGS sequence"/>
</dbReference>
<sequence>MSSTDTDERAARPGGASIFDGPVATAASRADGRRNRNLQWLRAFAALSVVLYHASVYLDRFVGDDRFLRLFDGRFGLLGVAIFFAISGYLMAEILPRTDPWSFLTHRVVRIYPIFLIVLGSLIVARGKFAEFDLWAMTLVPVGEGRIYYLGVEWTLLFETSFYVFLFVCSLIGLKRHLDVVALIWLGSLSVAPFIVPLDQTILTPTAAQLPFMAVNAAFAGGLLLPRLIRLGLVQPALAVIAVGSMLLSGAFSFGGDRWVAAATAVFLVGFAVAYDRTFPVHDGVVARSLDRLGDWSYALYLCHAPLIIGLMISRPPIPAELLWVAGVLGPLCVAIPYGIIDIRLYAILKRGIDTAPGLVRIAIASVYVAAFLAVAGFAAIRGTGATAQAPIAQPVAAPRVPSTEPTAPTLVPVPTVPVPPPLRLP</sequence>
<dbReference type="GO" id="GO:0016747">
    <property type="term" value="F:acyltransferase activity, transferring groups other than amino-acyl groups"/>
    <property type="evidence" value="ECO:0007669"/>
    <property type="project" value="InterPro"/>
</dbReference>
<feature type="transmembrane region" description="Helical" evidence="1">
    <location>
        <begin position="108"/>
        <end position="127"/>
    </location>
</feature>
<comment type="caution">
    <text evidence="3">The sequence shown here is derived from an EMBL/GenBank/DDBJ whole genome shotgun (WGS) entry which is preliminary data.</text>
</comment>
<feature type="transmembrane region" description="Helical" evidence="1">
    <location>
        <begin position="322"/>
        <end position="347"/>
    </location>
</feature>
<evidence type="ECO:0000259" key="2">
    <source>
        <dbReference type="Pfam" id="PF01757"/>
    </source>
</evidence>
<feature type="domain" description="Acyltransferase 3" evidence="2">
    <location>
        <begin position="36"/>
        <end position="336"/>
    </location>
</feature>
<evidence type="ECO:0000313" key="3">
    <source>
        <dbReference type="EMBL" id="MBB4000576.1"/>
    </source>
</evidence>
<dbReference type="InterPro" id="IPR002656">
    <property type="entry name" value="Acyl_transf_3_dom"/>
</dbReference>
<feature type="transmembrane region" description="Helical" evidence="1">
    <location>
        <begin position="208"/>
        <end position="226"/>
    </location>
</feature>
<reference evidence="3 4" key="1">
    <citation type="submission" date="2020-08" db="EMBL/GenBank/DDBJ databases">
        <title>Genomic Encyclopedia of Type Strains, Phase IV (KMG-IV): sequencing the most valuable type-strain genomes for metagenomic binning, comparative biology and taxonomic classification.</title>
        <authorList>
            <person name="Goeker M."/>
        </authorList>
    </citation>
    <scope>NUCLEOTIDE SEQUENCE [LARGE SCALE GENOMIC DNA]</scope>
    <source>
        <strain evidence="3 4">DSM 102238</strain>
    </source>
</reference>
<gene>
    <name evidence="3" type="ORF">GGR04_004454</name>
</gene>
<feature type="transmembrane region" description="Helical" evidence="1">
    <location>
        <begin position="233"/>
        <end position="252"/>
    </location>
</feature>
<keyword evidence="1" id="KW-0472">Membrane</keyword>
<dbReference type="GO" id="GO:0000271">
    <property type="term" value="P:polysaccharide biosynthetic process"/>
    <property type="evidence" value="ECO:0007669"/>
    <property type="project" value="TreeGrafter"/>
</dbReference>
<keyword evidence="4" id="KW-1185">Reference proteome</keyword>
<dbReference type="PANTHER" id="PTHR23028">
    <property type="entry name" value="ACETYLTRANSFERASE"/>
    <property type="match status" value="1"/>
</dbReference>
<feature type="transmembrane region" description="Helical" evidence="1">
    <location>
        <begin position="258"/>
        <end position="275"/>
    </location>
</feature>
<evidence type="ECO:0000313" key="4">
    <source>
        <dbReference type="Proteomes" id="UP000542776"/>
    </source>
</evidence>
<feature type="transmembrane region" description="Helical" evidence="1">
    <location>
        <begin position="180"/>
        <end position="196"/>
    </location>
</feature>
<dbReference type="InterPro" id="IPR050879">
    <property type="entry name" value="Acyltransferase_3"/>
</dbReference>
<protein>
    <submittedName>
        <fullName evidence="3">Peptidoglycan/LPS O-acetylase OafA/YrhL</fullName>
    </submittedName>
</protein>
<feature type="transmembrane region" description="Helical" evidence="1">
    <location>
        <begin position="359"/>
        <end position="381"/>
    </location>
</feature>
<name>A0A7W6H8K8_9HYPH</name>